<evidence type="ECO:0000259" key="7">
    <source>
        <dbReference type="Pfam" id="PF00441"/>
    </source>
</evidence>
<dbReference type="InterPro" id="IPR046373">
    <property type="entry name" value="Acyl-CoA_Oxase/DH_mid-dom_sf"/>
</dbReference>
<dbReference type="PIRSF" id="PIRSF016578">
    <property type="entry name" value="HsaA"/>
    <property type="match status" value="1"/>
</dbReference>
<evidence type="ECO:0000313" key="11">
    <source>
        <dbReference type="Proteomes" id="UP000320839"/>
    </source>
</evidence>
<dbReference type="SUPFAM" id="SSF47203">
    <property type="entry name" value="Acyl-CoA dehydrogenase C-terminal domain-like"/>
    <property type="match status" value="1"/>
</dbReference>
<evidence type="ECO:0000259" key="9">
    <source>
        <dbReference type="Pfam" id="PF02771"/>
    </source>
</evidence>
<dbReference type="EMBL" id="CP036317">
    <property type="protein sequence ID" value="QDV19531.1"/>
    <property type="molecule type" value="Genomic_DNA"/>
</dbReference>
<keyword evidence="6" id="KW-0472">Membrane</keyword>
<proteinExistence type="inferred from homology"/>
<name>A0A518FT59_9PLAN</name>
<accession>A0A518FT59</accession>
<feature type="domain" description="Acyl-CoA dehydrogenase/oxidase N-terminal" evidence="9">
    <location>
        <begin position="5"/>
        <end position="109"/>
    </location>
</feature>
<dbReference type="RefSeq" id="WP_145457522.1">
    <property type="nucleotide sequence ID" value="NZ_CP036317.1"/>
</dbReference>
<dbReference type="Gene3D" id="1.20.140.10">
    <property type="entry name" value="Butyryl-CoA Dehydrogenase, subunit A, domain 3"/>
    <property type="match status" value="1"/>
</dbReference>
<dbReference type="InterPro" id="IPR009075">
    <property type="entry name" value="AcylCo_DH/oxidase_C"/>
</dbReference>
<keyword evidence="5 10" id="KW-0560">Oxidoreductase</keyword>
<dbReference type="InterPro" id="IPR036250">
    <property type="entry name" value="AcylCo_DH-like_C"/>
</dbReference>
<evidence type="ECO:0000256" key="6">
    <source>
        <dbReference type="SAM" id="Phobius"/>
    </source>
</evidence>
<dbReference type="InterPro" id="IPR037069">
    <property type="entry name" value="AcylCoA_DH/ox_N_sf"/>
</dbReference>
<gene>
    <name evidence="10" type="primary">mmgC</name>
    <name evidence="10" type="ORF">Pan153_41970</name>
</gene>
<evidence type="ECO:0000256" key="3">
    <source>
        <dbReference type="ARBA" id="ARBA00022630"/>
    </source>
</evidence>
<dbReference type="PANTHER" id="PTHR43884">
    <property type="entry name" value="ACYL-COA DEHYDROGENASE"/>
    <property type="match status" value="1"/>
</dbReference>
<dbReference type="EC" id="1.3.99.-" evidence="10"/>
<dbReference type="Gene3D" id="2.40.110.10">
    <property type="entry name" value="Butyryl-CoA Dehydrogenase, subunit A, domain 2"/>
    <property type="match status" value="1"/>
</dbReference>
<organism evidence="10 11">
    <name type="scientific">Gimesia panareensis</name>
    <dbReference type="NCBI Taxonomy" id="2527978"/>
    <lineage>
        <taxon>Bacteria</taxon>
        <taxon>Pseudomonadati</taxon>
        <taxon>Planctomycetota</taxon>
        <taxon>Planctomycetia</taxon>
        <taxon>Planctomycetales</taxon>
        <taxon>Planctomycetaceae</taxon>
        <taxon>Gimesia</taxon>
    </lineage>
</organism>
<dbReference type="CDD" id="cd00567">
    <property type="entry name" value="ACAD"/>
    <property type="match status" value="1"/>
</dbReference>
<dbReference type="Proteomes" id="UP000320839">
    <property type="component" value="Chromosome"/>
</dbReference>
<dbReference type="Pfam" id="PF00441">
    <property type="entry name" value="Acyl-CoA_dh_1"/>
    <property type="match status" value="1"/>
</dbReference>
<feature type="domain" description="Acyl-CoA dehydrogenase/oxidase C-terminal" evidence="7">
    <location>
        <begin position="239"/>
        <end position="374"/>
    </location>
</feature>
<evidence type="ECO:0000313" key="10">
    <source>
        <dbReference type="EMBL" id="QDV19531.1"/>
    </source>
</evidence>
<evidence type="ECO:0000256" key="4">
    <source>
        <dbReference type="ARBA" id="ARBA00022827"/>
    </source>
</evidence>
<keyword evidence="6" id="KW-0812">Transmembrane</keyword>
<dbReference type="GO" id="GO:0003995">
    <property type="term" value="F:acyl-CoA dehydrogenase activity"/>
    <property type="evidence" value="ECO:0007669"/>
    <property type="project" value="TreeGrafter"/>
</dbReference>
<evidence type="ECO:0000256" key="5">
    <source>
        <dbReference type="RuleBase" id="RU362125"/>
    </source>
</evidence>
<evidence type="ECO:0000256" key="1">
    <source>
        <dbReference type="ARBA" id="ARBA00001974"/>
    </source>
</evidence>
<keyword evidence="3 5" id="KW-0285">Flavoprotein</keyword>
<dbReference type="InterPro" id="IPR009100">
    <property type="entry name" value="AcylCoA_DH/oxidase_NM_dom_sf"/>
</dbReference>
<dbReference type="Gene3D" id="1.10.540.10">
    <property type="entry name" value="Acyl-CoA dehydrogenase/oxidase, N-terminal domain"/>
    <property type="match status" value="1"/>
</dbReference>
<reference evidence="10 11" key="1">
    <citation type="submission" date="2019-02" db="EMBL/GenBank/DDBJ databases">
        <title>Deep-cultivation of Planctomycetes and their phenomic and genomic characterization uncovers novel biology.</title>
        <authorList>
            <person name="Wiegand S."/>
            <person name="Jogler M."/>
            <person name="Boedeker C."/>
            <person name="Pinto D."/>
            <person name="Vollmers J."/>
            <person name="Rivas-Marin E."/>
            <person name="Kohn T."/>
            <person name="Peeters S.H."/>
            <person name="Heuer A."/>
            <person name="Rast P."/>
            <person name="Oberbeckmann S."/>
            <person name="Bunk B."/>
            <person name="Jeske O."/>
            <person name="Meyerdierks A."/>
            <person name="Storesund J.E."/>
            <person name="Kallscheuer N."/>
            <person name="Luecker S."/>
            <person name="Lage O.M."/>
            <person name="Pohl T."/>
            <person name="Merkel B.J."/>
            <person name="Hornburger P."/>
            <person name="Mueller R.-W."/>
            <person name="Bruemmer F."/>
            <person name="Labrenz M."/>
            <person name="Spormann A.M."/>
            <person name="Op den Camp H."/>
            <person name="Overmann J."/>
            <person name="Amann R."/>
            <person name="Jetten M.S.M."/>
            <person name="Mascher T."/>
            <person name="Medema M.H."/>
            <person name="Devos D.P."/>
            <person name="Kaster A.-K."/>
            <person name="Ovreas L."/>
            <person name="Rohde M."/>
            <person name="Galperin M.Y."/>
            <person name="Jogler C."/>
        </authorList>
    </citation>
    <scope>NUCLEOTIDE SEQUENCE [LARGE SCALE GENOMIC DNA]</scope>
    <source>
        <strain evidence="10 11">Pan153</strain>
    </source>
</reference>
<dbReference type="AlphaFoldDB" id="A0A518FT59"/>
<dbReference type="InterPro" id="IPR006091">
    <property type="entry name" value="Acyl-CoA_Oxase/DH_mid-dom"/>
</dbReference>
<keyword evidence="6" id="KW-1133">Transmembrane helix</keyword>
<dbReference type="Pfam" id="PF02771">
    <property type="entry name" value="Acyl-CoA_dh_N"/>
    <property type="match status" value="1"/>
</dbReference>
<evidence type="ECO:0000259" key="8">
    <source>
        <dbReference type="Pfam" id="PF02770"/>
    </source>
</evidence>
<dbReference type="SUPFAM" id="SSF56645">
    <property type="entry name" value="Acyl-CoA dehydrogenase NM domain-like"/>
    <property type="match status" value="1"/>
</dbReference>
<dbReference type="PANTHER" id="PTHR43884:SF12">
    <property type="entry name" value="ISOVALERYL-COA DEHYDROGENASE, MITOCHONDRIAL-RELATED"/>
    <property type="match status" value="1"/>
</dbReference>
<feature type="transmembrane region" description="Helical" evidence="6">
    <location>
        <begin position="225"/>
        <end position="247"/>
    </location>
</feature>
<keyword evidence="4 5" id="KW-0274">FAD</keyword>
<dbReference type="OrthoDB" id="9802447at2"/>
<evidence type="ECO:0000256" key="2">
    <source>
        <dbReference type="ARBA" id="ARBA00009347"/>
    </source>
</evidence>
<dbReference type="InterPro" id="IPR013786">
    <property type="entry name" value="AcylCoA_DH/ox_N"/>
</dbReference>
<comment type="similarity">
    <text evidence="2 5">Belongs to the acyl-CoA dehydrogenase family.</text>
</comment>
<protein>
    <submittedName>
        <fullName evidence="10">Acyl-CoA dehydrogenase</fullName>
        <ecNumber evidence="10">1.3.99.-</ecNumber>
    </submittedName>
</protein>
<dbReference type="GO" id="GO:0050660">
    <property type="term" value="F:flavin adenine dinucleotide binding"/>
    <property type="evidence" value="ECO:0007669"/>
    <property type="project" value="InterPro"/>
</dbReference>
<comment type="cofactor">
    <cofactor evidence="1 5">
        <name>FAD</name>
        <dbReference type="ChEBI" id="CHEBI:57692"/>
    </cofactor>
</comment>
<sequence length="382" mass="41103">MRLDQLLERTREVTREVIGPNSPRTDEGHWPEEGIRALQKADLGGLVVPLEYGGAGQSLLGLAQVCEAIGFECASTSLCFGMHCVGTAVIAAKAGEHQQTLLEAIARGEHLTTLALSEPGTGSHFYFPETRLSALSNGKLKIEGTKSFVTNGGHADSYVVSTVAADPEAPPNLFSCVVMPGDADGIVWGPPWEGLGMRGNSSRSVELKGVLIPEYELLGQAGDQIWYVFNVIAPYFLMAMSGTYLGLASRALHMAKDHLCKRKYAHSGSTLSQVSVLQHRLGSIWGEVERTRQMVYFAAEEADRGGPNALPAICYAKANVADNVVKTVDEAMALCGGIAYRNHSMFDRILRDAHAAHIMAPTTDILLTWAGRALLDEPILGD</sequence>
<feature type="domain" description="Acyl-CoA oxidase/dehydrogenase middle" evidence="8">
    <location>
        <begin position="114"/>
        <end position="210"/>
    </location>
</feature>
<dbReference type="Pfam" id="PF02770">
    <property type="entry name" value="Acyl-CoA_dh_M"/>
    <property type="match status" value="1"/>
</dbReference>